<keyword evidence="4 14" id="KW-0436">Ligase</keyword>
<dbReference type="Gene3D" id="1.10.240.10">
    <property type="entry name" value="Tyrosyl-Transfer RNA Synthetase"/>
    <property type="match status" value="1"/>
</dbReference>
<dbReference type="PANTHER" id="PTHR43766:SF1">
    <property type="entry name" value="TRYPTOPHAN--TRNA LIGASE, MITOCHONDRIAL"/>
    <property type="match status" value="1"/>
</dbReference>
<dbReference type="EMBL" id="AMQN01000710">
    <property type="status" value="NOT_ANNOTATED_CDS"/>
    <property type="molecule type" value="Genomic_DNA"/>
</dbReference>
<dbReference type="FunFam" id="3.40.50.620:FF:000082">
    <property type="entry name" value="MSW1p Mitochondrial tryptophanyl-tRNA synthetase"/>
    <property type="match status" value="1"/>
</dbReference>
<dbReference type="HAMAP" id="MF_00140_B">
    <property type="entry name" value="Trp_tRNA_synth_B"/>
    <property type="match status" value="1"/>
</dbReference>
<keyword evidence="7 14" id="KW-0648">Protein biosynthesis</keyword>
<evidence type="ECO:0000256" key="5">
    <source>
        <dbReference type="ARBA" id="ARBA00022741"/>
    </source>
</evidence>
<name>R7VE99_CAPTE</name>
<evidence type="ECO:0000256" key="2">
    <source>
        <dbReference type="ARBA" id="ARBA00005594"/>
    </source>
</evidence>
<dbReference type="InterPro" id="IPR002306">
    <property type="entry name" value="Trp-tRNA-ligase"/>
</dbReference>
<dbReference type="STRING" id="283909.R7VE99"/>
<keyword evidence="6 14" id="KW-0067">ATP-binding</keyword>
<proteinExistence type="inferred from homology"/>
<comment type="catalytic activity">
    <reaction evidence="10">
        <text>tRNA(Trp) + L-tryptophan + ATP = L-tryptophyl-tRNA(Trp) + AMP + diphosphate + H(+)</text>
        <dbReference type="Rhea" id="RHEA:24080"/>
        <dbReference type="Rhea" id="RHEA-COMP:9671"/>
        <dbReference type="Rhea" id="RHEA-COMP:9705"/>
        <dbReference type="ChEBI" id="CHEBI:15378"/>
        <dbReference type="ChEBI" id="CHEBI:30616"/>
        <dbReference type="ChEBI" id="CHEBI:33019"/>
        <dbReference type="ChEBI" id="CHEBI:57912"/>
        <dbReference type="ChEBI" id="CHEBI:78442"/>
        <dbReference type="ChEBI" id="CHEBI:78535"/>
        <dbReference type="ChEBI" id="CHEBI:456215"/>
        <dbReference type="EC" id="6.1.1.2"/>
    </reaction>
</comment>
<evidence type="ECO:0000256" key="6">
    <source>
        <dbReference type="ARBA" id="ARBA00022840"/>
    </source>
</evidence>
<dbReference type="EMBL" id="KB294417">
    <property type="protein sequence ID" value="ELU14621.1"/>
    <property type="molecule type" value="Genomic_DNA"/>
</dbReference>
<dbReference type="GO" id="GO:0005524">
    <property type="term" value="F:ATP binding"/>
    <property type="evidence" value="ECO:0007669"/>
    <property type="project" value="UniProtKB-KW"/>
</dbReference>
<reference evidence="17" key="3">
    <citation type="submission" date="2015-06" db="UniProtKB">
        <authorList>
            <consortium name="EnsemblMetazoa"/>
        </authorList>
    </citation>
    <scope>IDENTIFICATION</scope>
</reference>
<keyword evidence="18" id="KW-1185">Reference proteome</keyword>
<dbReference type="PROSITE" id="PS00178">
    <property type="entry name" value="AA_TRNA_LIGASE_I"/>
    <property type="match status" value="1"/>
</dbReference>
<sequence length="359" mass="40645">MQDNGIKLAEPSVNACVDLRKDTAEKSSEKPERPRRIFSGIQPTGVPHIGNYFGAIKPWVEMQERYGNIILSVVDLHSITVPHQPRTLRQNIRSMVACLLACGIDPDRTILFQQSSVHQHAELAWVLGCLTTMPRLQHLPQWKQKSESMKEVPLGLFTYPVLQAADILLYKATDVPVGDDQVKHIELARVLARTFNAKFGYTFPEPTARVGEYKRLKSLRNPMNKMSKSDPDPKSRIDLNDSPEDIRNKFKKAVSDSTPMMTYDPELRPGVSNLIDIEAAFRDAFSEEITEEVMFLDTLALKTRVAEVVVQQLETIRKEFVRIDTDKGYVEEVLKKGQMKATEIAEETYAQVKAYVGLS</sequence>
<dbReference type="EnsemblMetazoa" id="CapteT211057">
    <property type="protein sequence ID" value="CapteP211057"/>
    <property type="gene ID" value="CapteG211057"/>
</dbReference>
<evidence type="ECO:0000256" key="13">
    <source>
        <dbReference type="ARBA" id="ARBA00080951"/>
    </source>
</evidence>
<gene>
    <name evidence="16" type="ORF">CAPTEDRAFT_211057</name>
</gene>
<evidence type="ECO:0000256" key="11">
    <source>
        <dbReference type="ARBA" id="ARBA00059972"/>
    </source>
</evidence>
<dbReference type="HOGENOM" id="CLU_029244_1_1_1"/>
<dbReference type="AlphaFoldDB" id="R7VE99"/>
<dbReference type="GO" id="GO:0070183">
    <property type="term" value="P:mitochondrial tryptophanyl-tRNA aminoacylation"/>
    <property type="evidence" value="ECO:0007669"/>
    <property type="project" value="TreeGrafter"/>
</dbReference>
<reference evidence="16 18" key="2">
    <citation type="journal article" date="2013" name="Nature">
        <title>Insights into bilaterian evolution from three spiralian genomes.</title>
        <authorList>
            <person name="Simakov O."/>
            <person name="Marletaz F."/>
            <person name="Cho S.J."/>
            <person name="Edsinger-Gonzales E."/>
            <person name="Havlak P."/>
            <person name="Hellsten U."/>
            <person name="Kuo D.H."/>
            <person name="Larsson T."/>
            <person name="Lv J."/>
            <person name="Arendt D."/>
            <person name="Savage R."/>
            <person name="Osoegawa K."/>
            <person name="de Jong P."/>
            <person name="Grimwood J."/>
            <person name="Chapman J.A."/>
            <person name="Shapiro H."/>
            <person name="Aerts A."/>
            <person name="Otillar R.P."/>
            <person name="Terry A.Y."/>
            <person name="Boore J.L."/>
            <person name="Grigoriev I.V."/>
            <person name="Lindberg D.R."/>
            <person name="Seaver E.C."/>
            <person name="Weisblat D.A."/>
            <person name="Putnam N.H."/>
            <person name="Rokhsar D.S."/>
        </authorList>
    </citation>
    <scope>NUCLEOTIDE SEQUENCE</scope>
    <source>
        <strain evidence="16 18">I ESC-2004</strain>
    </source>
</reference>
<evidence type="ECO:0000313" key="18">
    <source>
        <dbReference type="Proteomes" id="UP000014760"/>
    </source>
</evidence>
<keyword evidence="5 14" id="KW-0547">Nucleotide-binding</keyword>
<dbReference type="PANTHER" id="PTHR43766">
    <property type="entry name" value="TRYPTOPHAN--TRNA LIGASE, MITOCHONDRIAL"/>
    <property type="match status" value="1"/>
</dbReference>
<evidence type="ECO:0000256" key="14">
    <source>
        <dbReference type="RuleBase" id="RU363036"/>
    </source>
</evidence>
<dbReference type="CDD" id="cd00806">
    <property type="entry name" value="TrpRS_core"/>
    <property type="match status" value="1"/>
</dbReference>
<comment type="subcellular location">
    <subcellularLocation>
        <location evidence="1">Mitochondrion matrix</location>
    </subcellularLocation>
</comment>
<comment type="similarity">
    <text evidence="2 14">Belongs to the class-I aminoacyl-tRNA synthetase family.</text>
</comment>
<dbReference type="InterPro" id="IPR002305">
    <property type="entry name" value="aa-tRNA-synth_Ic"/>
</dbReference>
<dbReference type="FunFam" id="1.10.240.10:FF:000002">
    <property type="entry name" value="Tryptophan--tRNA ligase"/>
    <property type="match status" value="1"/>
</dbReference>
<feature type="region of interest" description="Disordered" evidence="15">
    <location>
        <begin position="220"/>
        <end position="242"/>
    </location>
</feature>
<dbReference type="GO" id="GO:0005759">
    <property type="term" value="C:mitochondrial matrix"/>
    <property type="evidence" value="ECO:0007669"/>
    <property type="project" value="UniProtKB-SubCell"/>
</dbReference>
<dbReference type="Pfam" id="PF00579">
    <property type="entry name" value="tRNA-synt_1b"/>
    <property type="match status" value="1"/>
</dbReference>
<evidence type="ECO:0000256" key="3">
    <source>
        <dbReference type="ARBA" id="ARBA00013161"/>
    </source>
</evidence>
<evidence type="ECO:0000256" key="4">
    <source>
        <dbReference type="ARBA" id="ARBA00022598"/>
    </source>
</evidence>
<keyword evidence="8 14" id="KW-0030">Aminoacyl-tRNA synthetase</keyword>
<accession>R7VE99</accession>
<dbReference type="OMA" id="GWGQFKP"/>
<dbReference type="Proteomes" id="UP000014760">
    <property type="component" value="Unassembled WGS sequence"/>
</dbReference>
<reference evidence="18" key="1">
    <citation type="submission" date="2012-12" db="EMBL/GenBank/DDBJ databases">
        <authorList>
            <person name="Hellsten U."/>
            <person name="Grimwood J."/>
            <person name="Chapman J.A."/>
            <person name="Shapiro H."/>
            <person name="Aerts A."/>
            <person name="Otillar R.P."/>
            <person name="Terry A.Y."/>
            <person name="Boore J.L."/>
            <person name="Simakov O."/>
            <person name="Marletaz F."/>
            <person name="Cho S.-J."/>
            <person name="Edsinger-Gonzales E."/>
            <person name="Havlak P."/>
            <person name="Kuo D.-H."/>
            <person name="Larsson T."/>
            <person name="Lv J."/>
            <person name="Arendt D."/>
            <person name="Savage R."/>
            <person name="Osoegawa K."/>
            <person name="de Jong P."/>
            <person name="Lindberg D.R."/>
            <person name="Seaver E.C."/>
            <person name="Weisblat D.A."/>
            <person name="Putnam N.H."/>
            <person name="Grigoriev I.V."/>
            <person name="Rokhsar D.S."/>
        </authorList>
    </citation>
    <scope>NUCLEOTIDE SEQUENCE</scope>
    <source>
        <strain evidence="18">I ESC-2004</strain>
    </source>
</reference>
<evidence type="ECO:0000256" key="9">
    <source>
        <dbReference type="ARBA" id="ARBA00030268"/>
    </source>
</evidence>
<comment type="function">
    <text evidence="11">Catalyzes the attachment of tryptophan to tRNA(Trp) in a two-step reaction: tryptophan is first activated by ATP to form Trp-AMP and then transferred to the acceptor end of tRNA(Trp).</text>
</comment>
<dbReference type="NCBIfam" id="TIGR00233">
    <property type="entry name" value="trpS"/>
    <property type="match status" value="1"/>
</dbReference>
<evidence type="ECO:0000256" key="7">
    <source>
        <dbReference type="ARBA" id="ARBA00022917"/>
    </source>
</evidence>
<evidence type="ECO:0000256" key="1">
    <source>
        <dbReference type="ARBA" id="ARBA00004305"/>
    </source>
</evidence>
<organism evidence="16">
    <name type="scientific">Capitella teleta</name>
    <name type="common">Polychaete worm</name>
    <dbReference type="NCBI Taxonomy" id="283909"/>
    <lineage>
        <taxon>Eukaryota</taxon>
        <taxon>Metazoa</taxon>
        <taxon>Spiralia</taxon>
        <taxon>Lophotrochozoa</taxon>
        <taxon>Annelida</taxon>
        <taxon>Polychaeta</taxon>
        <taxon>Sedentaria</taxon>
        <taxon>Scolecida</taxon>
        <taxon>Capitellidae</taxon>
        <taxon>Capitella</taxon>
    </lineage>
</organism>
<evidence type="ECO:0000256" key="8">
    <source>
        <dbReference type="ARBA" id="ARBA00023146"/>
    </source>
</evidence>
<dbReference type="InterPro" id="IPR024109">
    <property type="entry name" value="Trp-tRNA-ligase_bac-type"/>
</dbReference>
<dbReference type="PRINTS" id="PR01039">
    <property type="entry name" value="TRNASYNTHTRP"/>
</dbReference>
<evidence type="ECO:0000256" key="10">
    <source>
        <dbReference type="ARBA" id="ARBA00049929"/>
    </source>
</evidence>
<dbReference type="InterPro" id="IPR050203">
    <property type="entry name" value="Trp-tRNA_synthetase"/>
</dbReference>
<dbReference type="SUPFAM" id="SSF52374">
    <property type="entry name" value="Nucleotidylyl transferase"/>
    <property type="match status" value="1"/>
</dbReference>
<evidence type="ECO:0000313" key="17">
    <source>
        <dbReference type="EnsemblMetazoa" id="CapteP211057"/>
    </source>
</evidence>
<dbReference type="Gene3D" id="3.40.50.620">
    <property type="entry name" value="HUPs"/>
    <property type="match status" value="1"/>
</dbReference>
<dbReference type="GO" id="GO:0004830">
    <property type="term" value="F:tryptophan-tRNA ligase activity"/>
    <property type="evidence" value="ECO:0007669"/>
    <property type="project" value="UniProtKB-EC"/>
</dbReference>
<protein>
    <recommendedName>
        <fullName evidence="12">Tryptophan--tRNA ligase, mitochondrial</fullName>
        <ecNumber evidence="3">6.1.1.2</ecNumber>
    </recommendedName>
    <alternativeName>
        <fullName evidence="13">(Mt)TrpRS</fullName>
    </alternativeName>
    <alternativeName>
        <fullName evidence="9">Tryptophanyl-tRNA synthetase</fullName>
    </alternativeName>
</protein>
<dbReference type="InterPro" id="IPR014729">
    <property type="entry name" value="Rossmann-like_a/b/a_fold"/>
</dbReference>
<dbReference type="OrthoDB" id="15808at2759"/>
<evidence type="ECO:0000256" key="12">
    <source>
        <dbReference type="ARBA" id="ARBA00069760"/>
    </source>
</evidence>
<dbReference type="EC" id="6.1.1.2" evidence="3"/>
<evidence type="ECO:0000256" key="15">
    <source>
        <dbReference type="SAM" id="MobiDB-lite"/>
    </source>
</evidence>
<feature type="compositionally biased region" description="Basic and acidic residues" evidence="15">
    <location>
        <begin position="227"/>
        <end position="242"/>
    </location>
</feature>
<dbReference type="InterPro" id="IPR001412">
    <property type="entry name" value="aa-tRNA-synth_I_CS"/>
</dbReference>
<evidence type="ECO:0000313" key="16">
    <source>
        <dbReference type="EMBL" id="ELU14621.1"/>
    </source>
</evidence>